<keyword evidence="1" id="KW-0413">Isomerase</keyword>
<comment type="caution">
    <text evidence="3">The sequence shown here is derived from an EMBL/GenBank/DDBJ whole genome shotgun (WGS) entry which is preliminary data.</text>
</comment>
<dbReference type="Gene3D" id="3.30.429.10">
    <property type="entry name" value="Macrophage Migration Inhibitory Factor"/>
    <property type="match status" value="1"/>
</dbReference>
<evidence type="ECO:0000313" key="4">
    <source>
        <dbReference type="Proteomes" id="UP000713880"/>
    </source>
</evidence>
<protein>
    <submittedName>
        <fullName evidence="3">Tautomerase family protein</fullName>
    </submittedName>
</protein>
<dbReference type="AlphaFoldDB" id="A0A938XHX0"/>
<evidence type="ECO:0000313" key="3">
    <source>
        <dbReference type="EMBL" id="MBM6827140.1"/>
    </source>
</evidence>
<name>A0A938XHX0_9CLOT</name>
<gene>
    <name evidence="3" type="ORF">H6A13_08560</name>
</gene>
<reference evidence="3" key="1">
    <citation type="submission" date="2020-08" db="EMBL/GenBank/DDBJ databases">
        <authorList>
            <person name="Cejkova D."/>
            <person name="Kubasova T."/>
            <person name="Jahodarova E."/>
            <person name="Rychlik I."/>
        </authorList>
    </citation>
    <scope>NUCLEOTIDE SEQUENCE</scope>
    <source>
        <strain evidence="3">An420c</strain>
    </source>
</reference>
<dbReference type="EMBL" id="JACJLV010000025">
    <property type="protein sequence ID" value="MBM6827140.1"/>
    <property type="molecule type" value="Genomic_DNA"/>
</dbReference>
<feature type="domain" description="4-oxalocrotonate tautomerase-like" evidence="2">
    <location>
        <begin position="2"/>
        <end position="52"/>
    </location>
</feature>
<dbReference type="Pfam" id="PF01361">
    <property type="entry name" value="Tautomerase"/>
    <property type="match status" value="1"/>
</dbReference>
<dbReference type="SUPFAM" id="SSF55331">
    <property type="entry name" value="Tautomerase/MIF"/>
    <property type="match status" value="1"/>
</dbReference>
<dbReference type="RefSeq" id="WP_204909180.1">
    <property type="nucleotide sequence ID" value="NZ_JACJLV010000025.1"/>
</dbReference>
<dbReference type="GO" id="GO:0016853">
    <property type="term" value="F:isomerase activity"/>
    <property type="evidence" value="ECO:0007669"/>
    <property type="project" value="UniProtKB-KW"/>
</dbReference>
<sequence length="73" mass="8269">MPHISVKLYPGRSQEMKENLAHKLQECLASESGCWSNDDISVSFEEIGPEGFEETVKNAMKPEEMILTSKFVH</sequence>
<evidence type="ECO:0000256" key="1">
    <source>
        <dbReference type="ARBA" id="ARBA00023235"/>
    </source>
</evidence>
<dbReference type="Proteomes" id="UP000713880">
    <property type="component" value="Unassembled WGS sequence"/>
</dbReference>
<dbReference type="InterPro" id="IPR004370">
    <property type="entry name" value="4-OT-like_dom"/>
</dbReference>
<keyword evidence="4" id="KW-1185">Reference proteome</keyword>
<dbReference type="InterPro" id="IPR014347">
    <property type="entry name" value="Tautomerase/MIF_sf"/>
</dbReference>
<organism evidence="3 4">
    <name type="scientific">Mordavella massiliensis</name>
    <dbReference type="NCBI Taxonomy" id="1871024"/>
    <lineage>
        <taxon>Bacteria</taxon>
        <taxon>Bacillati</taxon>
        <taxon>Bacillota</taxon>
        <taxon>Clostridia</taxon>
        <taxon>Eubacteriales</taxon>
        <taxon>Clostridiaceae</taxon>
        <taxon>Mordavella</taxon>
    </lineage>
</organism>
<proteinExistence type="predicted"/>
<evidence type="ECO:0000259" key="2">
    <source>
        <dbReference type="Pfam" id="PF01361"/>
    </source>
</evidence>
<reference evidence="3" key="2">
    <citation type="journal article" date="2021" name="Sci. Rep.">
        <title>The distribution of antibiotic resistance genes in chicken gut microbiota commensals.</title>
        <authorList>
            <person name="Juricova H."/>
            <person name="Matiasovicova J."/>
            <person name="Kubasova T."/>
            <person name="Cejkova D."/>
            <person name="Rychlik I."/>
        </authorList>
    </citation>
    <scope>NUCLEOTIDE SEQUENCE</scope>
    <source>
        <strain evidence="3">An420c</strain>
    </source>
</reference>
<accession>A0A938XHX0</accession>